<evidence type="ECO:0008006" key="4">
    <source>
        <dbReference type="Google" id="ProtNLM"/>
    </source>
</evidence>
<sequence>MRSKILVARECDVRCELSLKIMMLPYAPTPFRDQRSSLIKGPLHAELRTLRLTMSQNLPTYTPSRPAPSYSASPLPNEETLESTPRTPGQPPELGSIVRRWKSVTLILKDQDLSERQPSYGKNSIINGELGVSGEKMFSVSVKLEGRLTLSIADAGSSIITLISEKYILWKRSESSTPRCPNVIPFSIIFPATFEDGNRTRKLPPSYEALFYGSSALCVRCVYTLNITIIKRRPRFSLWKPTKTYRVQVNYRPRARPNRPVVRSPSIFSVLKNVPEEWYQIITAMRFRPSSGLDPIQCHFLIPSVQTFGLTDTIPVHIQLIGTLKSLRHFLPPSFGYTPSENRRWSRSRTVRGVPTVRVSLIRQTSVTVCGKTSWRNFNLGDGKVWAKPPIASPTGYVLDGDPDREVTADWEGEVQCRSDVKTSGFNIGSVTVQDYILFILTPPDERGCPLQQLQYTHPIKLVTDTWMEEGTHPQDI</sequence>
<feature type="region of interest" description="Disordered" evidence="1">
    <location>
        <begin position="55"/>
        <end position="94"/>
    </location>
</feature>
<accession>A0A2H3BUJ8</accession>
<evidence type="ECO:0000256" key="1">
    <source>
        <dbReference type="SAM" id="MobiDB-lite"/>
    </source>
</evidence>
<evidence type="ECO:0000313" key="2">
    <source>
        <dbReference type="EMBL" id="PBK74509.1"/>
    </source>
</evidence>
<feature type="compositionally biased region" description="Low complexity" evidence="1">
    <location>
        <begin position="59"/>
        <end position="76"/>
    </location>
</feature>
<name>A0A2H3BUJ8_9AGAR</name>
<dbReference type="Proteomes" id="UP000218334">
    <property type="component" value="Unassembled WGS sequence"/>
</dbReference>
<keyword evidence="3" id="KW-1185">Reference proteome</keyword>
<reference evidence="3" key="1">
    <citation type="journal article" date="2017" name="Nat. Ecol. Evol.">
        <title>Genome expansion and lineage-specific genetic innovations in the forest pathogenic fungi Armillaria.</title>
        <authorList>
            <person name="Sipos G."/>
            <person name="Prasanna A.N."/>
            <person name="Walter M.C."/>
            <person name="O'Connor E."/>
            <person name="Balint B."/>
            <person name="Krizsan K."/>
            <person name="Kiss B."/>
            <person name="Hess J."/>
            <person name="Varga T."/>
            <person name="Slot J."/>
            <person name="Riley R."/>
            <person name="Boka B."/>
            <person name="Rigling D."/>
            <person name="Barry K."/>
            <person name="Lee J."/>
            <person name="Mihaltcheva S."/>
            <person name="LaButti K."/>
            <person name="Lipzen A."/>
            <person name="Waldron R."/>
            <person name="Moloney N.M."/>
            <person name="Sperisen C."/>
            <person name="Kredics L."/>
            <person name="Vagvoelgyi C."/>
            <person name="Patrignani A."/>
            <person name="Fitzpatrick D."/>
            <person name="Nagy I."/>
            <person name="Doyle S."/>
            <person name="Anderson J.B."/>
            <person name="Grigoriev I.V."/>
            <person name="Gueldener U."/>
            <person name="Muensterkoetter M."/>
            <person name="Nagy L.G."/>
        </authorList>
    </citation>
    <scope>NUCLEOTIDE SEQUENCE [LARGE SCALE GENOMIC DNA]</scope>
    <source>
        <strain evidence="3">28-4</strain>
    </source>
</reference>
<gene>
    <name evidence="2" type="ORF">ARMSODRAFT_593606</name>
</gene>
<proteinExistence type="predicted"/>
<protein>
    <recommendedName>
        <fullName evidence="4">Arrestin-like N-terminal domain-containing protein</fullName>
    </recommendedName>
</protein>
<dbReference type="STRING" id="1076256.A0A2H3BUJ8"/>
<evidence type="ECO:0000313" key="3">
    <source>
        <dbReference type="Proteomes" id="UP000218334"/>
    </source>
</evidence>
<dbReference type="EMBL" id="KZ293419">
    <property type="protein sequence ID" value="PBK74509.1"/>
    <property type="molecule type" value="Genomic_DNA"/>
</dbReference>
<organism evidence="2 3">
    <name type="scientific">Armillaria solidipes</name>
    <dbReference type="NCBI Taxonomy" id="1076256"/>
    <lineage>
        <taxon>Eukaryota</taxon>
        <taxon>Fungi</taxon>
        <taxon>Dikarya</taxon>
        <taxon>Basidiomycota</taxon>
        <taxon>Agaricomycotina</taxon>
        <taxon>Agaricomycetes</taxon>
        <taxon>Agaricomycetidae</taxon>
        <taxon>Agaricales</taxon>
        <taxon>Marasmiineae</taxon>
        <taxon>Physalacriaceae</taxon>
        <taxon>Armillaria</taxon>
    </lineage>
</organism>
<dbReference type="AlphaFoldDB" id="A0A2H3BUJ8"/>